<reference evidence="2" key="1">
    <citation type="journal article" date="2021" name="Microb. Physiol.">
        <title>Proteogenomic Insights into the Physiology of Marine, Sulfate-Reducing, Filamentous Desulfonema limicola and Desulfonema magnum.</title>
        <authorList>
            <person name="Schnaars V."/>
            <person name="Wohlbrand L."/>
            <person name="Scheve S."/>
            <person name="Hinrichs C."/>
            <person name="Reinhardt R."/>
            <person name="Rabus R."/>
        </authorList>
    </citation>
    <scope>NUCLEOTIDE SEQUENCE</scope>
    <source>
        <strain evidence="2">4be13</strain>
    </source>
</reference>
<proteinExistence type="predicted"/>
<dbReference type="KEGG" id="dmm:dnm_008990"/>
<protein>
    <submittedName>
        <fullName evidence="2">Uncharacterized protein</fullName>
    </submittedName>
</protein>
<dbReference type="AlphaFoldDB" id="A0A975GKN0"/>
<evidence type="ECO:0000256" key="1">
    <source>
        <dbReference type="SAM" id="MobiDB-lite"/>
    </source>
</evidence>
<sequence length="50" mass="5772">MPGSDFISDNQHMENDPESLPGDWEIPRKCPGFVNPGRAFWDIFHLMIIL</sequence>
<organism evidence="2 3">
    <name type="scientific">Desulfonema magnum</name>
    <dbReference type="NCBI Taxonomy" id="45655"/>
    <lineage>
        <taxon>Bacteria</taxon>
        <taxon>Pseudomonadati</taxon>
        <taxon>Thermodesulfobacteriota</taxon>
        <taxon>Desulfobacteria</taxon>
        <taxon>Desulfobacterales</taxon>
        <taxon>Desulfococcaceae</taxon>
        <taxon>Desulfonema</taxon>
    </lineage>
</organism>
<accession>A0A975GKN0</accession>
<dbReference type="Proteomes" id="UP000663722">
    <property type="component" value="Chromosome"/>
</dbReference>
<evidence type="ECO:0000313" key="2">
    <source>
        <dbReference type="EMBL" id="QTA84896.1"/>
    </source>
</evidence>
<evidence type="ECO:0000313" key="3">
    <source>
        <dbReference type="Proteomes" id="UP000663722"/>
    </source>
</evidence>
<keyword evidence="3" id="KW-1185">Reference proteome</keyword>
<dbReference type="EMBL" id="CP061800">
    <property type="protein sequence ID" value="QTA84896.1"/>
    <property type="molecule type" value="Genomic_DNA"/>
</dbReference>
<gene>
    <name evidence="2" type="ORF">dnm_008990</name>
</gene>
<name>A0A975GKN0_9BACT</name>
<feature type="region of interest" description="Disordered" evidence="1">
    <location>
        <begin position="1"/>
        <end position="24"/>
    </location>
</feature>